<sequence>MTIDVTALVEGAEAESMFAYEAAAPPSLGAAAARIGGGVVLSVRHDPSGYWSKALGFGFTEPVTRDLIDRVVGFYRDEGTPRATIQIAPAALPADWAEIRSAYGLVSGSPWVKLAAPLDEVRATGRTALRVAAVSPADRAAWALVLLRGFGMPTEGLDQMITDGLANPAFRPFGVWDGDDLVGVGNLFVDGPVAVLNGAAILPGHRNLGAQSALIAVRAEAARAAGCRWLVAETGKPAAGATNPSLTNLERARLRVRYARQNWIWHNDATGER</sequence>
<evidence type="ECO:0000259" key="1">
    <source>
        <dbReference type="PROSITE" id="PS51186"/>
    </source>
</evidence>
<dbReference type="Pfam" id="PF00583">
    <property type="entry name" value="Acetyltransf_1"/>
    <property type="match status" value="1"/>
</dbReference>
<dbReference type="Gene3D" id="3.40.630.30">
    <property type="match status" value="1"/>
</dbReference>
<dbReference type="InterPro" id="IPR000182">
    <property type="entry name" value="GNAT_dom"/>
</dbReference>
<reference evidence="2 3" key="1">
    <citation type="submission" date="2021-01" db="EMBL/GenBank/DDBJ databases">
        <title>Whole genome shotgun sequence of Asanoa siamensis NBRC 107932.</title>
        <authorList>
            <person name="Komaki H."/>
            <person name="Tamura T."/>
        </authorList>
    </citation>
    <scope>NUCLEOTIDE SEQUENCE [LARGE SCALE GENOMIC DNA]</scope>
    <source>
        <strain evidence="2 3">NBRC 107932</strain>
    </source>
</reference>
<accession>A0ABQ4CXE1</accession>
<protein>
    <recommendedName>
        <fullName evidence="1">N-acetyltransferase domain-containing protein</fullName>
    </recommendedName>
</protein>
<dbReference type="EMBL" id="BONE01000044">
    <property type="protein sequence ID" value="GIF75502.1"/>
    <property type="molecule type" value="Genomic_DNA"/>
</dbReference>
<dbReference type="SUPFAM" id="SSF55729">
    <property type="entry name" value="Acyl-CoA N-acyltransferases (Nat)"/>
    <property type="match status" value="1"/>
</dbReference>
<name>A0ABQ4CXE1_9ACTN</name>
<feature type="domain" description="N-acetyltransferase" evidence="1">
    <location>
        <begin position="129"/>
        <end position="273"/>
    </location>
</feature>
<keyword evidence="3" id="KW-1185">Reference proteome</keyword>
<dbReference type="InterPro" id="IPR016181">
    <property type="entry name" value="Acyl_CoA_acyltransferase"/>
</dbReference>
<dbReference type="PROSITE" id="PS51186">
    <property type="entry name" value="GNAT"/>
    <property type="match status" value="1"/>
</dbReference>
<proteinExistence type="predicted"/>
<organism evidence="2 3">
    <name type="scientific">Asanoa siamensis</name>
    <dbReference type="NCBI Taxonomy" id="926357"/>
    <lineage>
        <taxon>Bacteria</taxon>
        <taxon>Bacillati</taxon>
        <taxon>Actinomycetota</taxon>
        <taxon>Actinomycetes</taxon>
        <taxon>Micromonosporales</taxon>
        <taxon>Micromonosporaceae</taxon>
        <taxon>Asanoa</taxon>
    </lineage>
</organism>
<evidence type="ECO:0000313" key="3">
    <source>
        <dbReference type="Proteomes" id="UP000604117"/>
    </source>
</evidence>
<dbReference type="RefSeq" id="WP_203716364.1">
    <property type="nucleotide sequence ID" value="NZ_BONE01000044.1"/>
</dbReference>
<dbReference type="Proteomes" id="UP000604117">
    <property type="component" value="Unassembled WGS sequence"/>
</dbReference>
<comment type="caution">
    <text evidence="2">The sequence shown here is derived from an EMBL/GenBank/DDBJ whole genome shotgun (WGS) entry which is preliminary data.</text>
</comment>
<evidence type="ECO:0000313" key="2">
    <source>
        <dbReference type="EMBL" id="GIF75502.1"/>
    </source>
</evidence>
<gene>
    <name evidence="2" type="ORF">Asi02nite_50200</name>
</gene>